<proteinExistence type="predicted"/>
<feature type="transmembrane region" description="Helical" evidence="6">
    <location>
        <begin position="245"/>
        <end position="267"/>
    </location>
</feature>
<dbReference type="CDD" id="cd04818">
    <property type="entry name" value="PA_subtilisin_1"/>
    <property type="match status" value="1"/>
</dbReference>
<dbReference type="InterPro" id="IPR001841">
    <property type="entry name" value="Znf_RING"/>
</dbReference>
<protein>
    <recommendedName>
        <fullName evidence="8">RING-type domain-containing protein</fullName>
    </recommendedName>
</protein>
<dbReference type="Proteomes" id="UP001157974">
    <property type="component" value="Unassembled WGS sequence"/>
</dbReference>
<evidence type="ECO:0000313" key="9">
    <source>
        <dbReference type="EMBL" id="KAJ8907174.1"/>
    </source>
</evidence>
<dbReference type="GO" id="GO:0006511">
    <property type="term" value="P:ubiquitin-dependent protein catabolic process"/>
    <property type="evidence" value="ECO:0007669"/>
    <property type="project" value="TreeGrafter"/>
</dbReference>
<keyword evidence="5" id="KW-0863">Zinc-finger</keyword>
<comment type="subcellular location">
    <subcellularLocation>
        <location evidence="1">Membrane</location>
    </subcellularLocation>
</comment>
<evidence type="ECO:0000256" key="7">
    <source>
        <dbReference type="SAM" id="SignalP"/>
    </source>
</evidence>
<evidence type="ECO:0000256" key="5">
    <source>
        <dbReference type="PROSITE-ProRule" id="PRU00175"/>
    </source>
</evidence>
<evidence type="ECO:0000313" key="10">
    <source>
        <dbReference type="Proteomes" id="UP001157974"/>
    </source>
</evidence>
<dbReference type="Pfam" id="PF02225">
    <property type="entry name" value="PA"/>
    <property type="match status" value="1"/>
</dbReference>
<keyword evidence="7" id="KW-0732">Signal</keyword>
<sequence length="378" mass="41508">MWSGNVVRWIALLVLIDRTACLIVNAPNECGGVHVVSHASALFGPKPTESNVNDEPVFAPYPSMDESKQDASSWKSWLVNRIGTTDRTVLAYLVGRTPWPSARRVLKKSSRSVPASTRDDNASASPEIELLHDGCKPLTEPDDLKAVKSKIAVIARGSCDFGTKVLNMQESGALGAVIVNCKKDGDRLWNMKLNGSMSELDVKIPSVMITYTEWRKIAACRTKALTVSFTEEGEANFDIDYGKDVLTWAMMRGMALWILLQCGFNVVRYKRRNRNLNARYDAISKLGSFIFGDSSAPSSSGQQVQSASDSDEPLCCAICLDDFESGQTARQLACNHVYHKDCIDPWLLQSSSCPICKRVIGELPPPLSNDFYGSVSAV</sequence>
<organism evidence="9 10">
    <name type="scientific">Rhodosorus marinus</name>
    <dbReference type="NCBI Taxonomy" id="101924"/>
    <lineage>
        <taxon>Eukaryota</taxon>
        <taxon>Rhodophyta</taxon>
        <taxon>Stylonematophyceae</taxon>
        <taxon>Stylonematales</taxon>
        <taxon>Stylonemataceae</taxon>
        <taxon>Rhodosorus</taxon>
    </lineage>
</organism>
<dbReference type="PROSITE" id="PS50089">
    <property type="entry name" value="ZF_RING_2"/>
    <property type="match status" value="1"/>
</dbReference>
<dbReference type="SUPFAM" id="SSF52025">
    <property type="entry name" value="PA domain"/>
    <property type="match status" value="1"/>
</dbReference>
<evidence type="ECO:0000256" key="3">
    <source>
        <dbReference type="ARBA" id="ARBA00022989"/>
    </source>
</evidence>
<dbReference type="EMBL" id="JAMWBK010000003">
    <property type="protein sequence ID" value="KAJ8907174.1"/>
    <property type="molecule type" value="Genomic_DNA"/>
</dbReference>
<dbReference type="PANTHER" id="PTHR22765:SF416">
    <property type="entry name" value="E3 UBIQUITIN-PROTEIN LIGASE GODZILLA"/>
    <property type="match status" value="1"/>
</dbReference>
<keyword evidence="10" id="KW-1185">Reference proteome</keyword>
<dbReference type="InterPro" id="IPR013083">
    <property type="entry name" value="Znf_RING/FYVE/PHD"/>
</dbReference>
<evidence type="ECO:0000256" key="4">
    <source>
        <dbReference type="ARBA" id="ARBA00023136"/>
    </source>
</evidence>
<dbReference type="GO" id="GO:0005737">
    <property type="term" value="C:cytoplasm"/>
    <property type="evidence" value="ECO:0007669"/>
    <property type="project" value="TreeGrafter"/>
</dbReference>
<dbReference type="InterPro" id="IPR046450">
    <property type="entry name" value="PA_dom_sf"/>
</dbReference>
<dbReference type="InterPro" id="IPR003137">
    <property type="entry name" value="PA_domain"/>
</dbReference>
<dbReference type="SUPFAM" id="SSF57850">
    <property type="entry name" value="RING/U-box"/>
    <property type="match status" value="1"/>
</dbReference>
<dbReference type="Gene3D" id="3.30.40.10">
    <property type="entry name" value="Zinc/RING finger domain, C3HC4 (zinc finger)"/>
    <property type="match status" value="1"/>
</dbReference>
<dbReference type="InterPro" id="IPR051826">
    <property type="entry name" value="E3_ubiquitin-ligase_domain"/>
</dbReference>
<dbReference type="Gene3D" id="3.50.30.30">
    <property type="match status" value="1"/>
</dbReference>
<dbReference type="Pfam" id="PF13639">
    <property type="entry name" value="zf-RING_2"/>
    <property type="match status" value="1"/>
</dbReference>
<comment type="caution">
    <text evidence="9">The sequence shown here is derived from an EMBL/GenBank/DDBJ whole genome shotgun (WGS) entry which is preliminary data.</text>
</comment>
<evidence type="ECO:0000256" key="1">
    <source>
        <dbReference type="ARBA" id="ARBA00004370"/>
    </source>
</evidence>
<dbReference type="SMART" id="SM00184">
    <property type="entry name" value="RING"/>
    <property type="match status" value="1"/>
</dbReference>
<keyword evidence="3 6" id="KW-1133">Transmembrane helix</keyword>
<evidence type="ECO:0000256" key="2">
    <source>
        <dbReference type="ARBA" id="ARBA00022692"/>
    </source>
</evidence>
<dbReference type="GO" id="GO:0008270">
    <property type="term" value="F:zinc ion binding"/>
    <property type="evidence" value="ECO:0007669"/>
    <property type="project" value="UniProtKB-KW"/>
</dbReference>
<dbReference type="GO" id="GO:0061630">
    <property type="term" value="F:ubiquitin protein ligase activity"/>
    <property type="evidence" value="ECO:0007669"/>
    <property type="project" value="TreeGrafter"/>
</dbReference>
<name>A0AAV8UX70_9RHOD</name>
<keyword evidence="4 6" id="KW-0472">Membrane</keyword>
<evidence type="ECO:0000256" key="6">
    <source>
        <dbReference type="SAM" id="Phobius"/>
    </source>
</evidence>
<keyword evidence="2 6" id="KW-0812">Transmembrane</keyword>
<accession>A0AAV8UX70</accession>
<reference evidence="9 10" key="1">
    <citation type="journal article" date="2023" name="Nat. Commun.">
        <title>Origin of minicircular mitochondrial genomes in red algae.</title>
        <authorList>
            <person name="Lee Y."/>
            <person name="Cho C.H."/>
            <person name="Lee Y.M."/>
            <person name="Park S.I."/>
            <person name="Yang J.H."/>
            <person name="West J.A."/>
            <person name="Bhattacharya D."/>
            <person name="Yoon H.S."/>
        </authorList>
    </citation>
    <scope>NUCLEOTIDE SEQUENCE [LARGE SCALE GENOMIC DNA]</scope>
    <source>
        <strain evidence="9 10">CCMP1338</strain>
        <tissue evidence="9">Whole cell</tissue>
    </source>
</reference>
<feature type="chain" id="PRO_5043956225" description="RING-type domain-containing protein" evidence="7">
    <location>
        <begin position="22"/>
        <end position="378"/>
    </location>
</feature>
<dbReference type="GO" id="GO:0016020">
    <property type="term" value="C:membrane"/>
    <property type="evidence" value="ECO:0007669"/>
    <property type="project" value="UniProtKB-SubCell"/>
</dbReference>
<gene>
    <name evidence="9" type="ORF">NDN08_003656</name>
</gene>
<dbReference type="PANTHER" id="PTHR22765">
    <property type="entry name" value="RING FINGER AND PROTEASE ASSOCIATED DOMAIN-CONTAINING"/>
    <property type="match status" value="1"/>
</dbReference>
<feature type="signal peptide" evidence="7">
    <location>
        <begin position="1"/>
        <end position="21"/>
    </location>
</feature>
<dbReference type="CDD" id="cd16454">
    <property type="entry name" value="RING-H2_PA-TM-RING"/>
    <property type="match status" value="1"/>
</dbReference>
<dbReference type="AlphaFoldDB" id="A0AAV8UX70"/>
<keyword evidence="5" id="KW-0862">Zinc</keyword>
<keyword evidence="5" id="KW-0479">Metal-binding</keyword>
<evidence type="ECO:0000259" key="8">
    <source>
        <dbReference type="PROSITE" id="PS50089"/>
    </source>
</evidence>
<feature type="domain" description="RING-type" evidence="8">
    <location>
        <begin position="316"/>
        <end position="357"/>
    </location>
</feature>